<evidence type="ECO:0000313" key="2">
    <source>
        <dbReference type="EMBL" id="CAG7838609.1"/>
    </source>
</evidence>
<dbReference type="OrthoDB" id="8275064at2759"/>
<organism evidence="2 3">
    <name type="scientific">Allacma fusca</name>
    <dbReference type="NCBI Taxonomy" id="39272"/>
    <lineage>
        <taxon>Eukaryota</taxon>
        <taxon>Metazoa</taxon>
        <taxon>Ecdysozoa</taxon>
        <taxon>Arthropoda</taxon>
        <taxon>Hexapoda</taxon>
        <taxon>Collembola</taxon>
        <taxon>Symphypleona</taxon>
        <taxon>Sminthuridae</taxon>
        <taxon>Allacma</taxon>
    </lineage>
</organism>
<dbReference type="AlphaFoldDB" id="A0A8J2LT51"/>
<gene>
    <name evidence="2" type="ORF">AFUS01_LOCUS47559</name>
</gene>
<name>A0A8J2LT51_9HEXA</name>
<feature type="chain" id="PRO_5035173742" evidence="1">
    <location>
        <begin position="21"/>
        <end position="176"/>
    </location>
</feature>
<protein>
    <submittedName>
        <fullName evidence="2">Uncharacterized protein</fullName>
    </submittedName>
</protein>
<reference evidence="2" key="1">
    <citation type="submission" date="2021-06" db="EMBL/GenBank/DDBJ databases">
        <authorList>
            <person name="Hodson N. C."/>
            <person name="Mongue J. A."/>
            <person name="Jaron S. K."/>
        </authorList>
    </citation>
    <scope>NUCLEOTIDE SEQUENCE</scope>
</reference>
<keyword evidence="1" id="KW-0732">Signal</keyword>
<proteinExistence type="predicted"/>
<evidence type="ECO:0000256" key="1">
    <source>
        <dbReference type="SAM" id="SignalP"/>
    </source>
</evidence>
<feature type="signal peptide" evidence="1">
    <location>
        <begin position="1"/>
        <end position="20"/>
    </location>
</feature>
<accession>A0A8J2LT51</accession>
<sequence length="176" mass="19503">MESKYLILAFILGCALQIQAAPDRSLDEVSFRQSRQIAEQAQTRLQQNLVSSLASLANVTSHANTNISRAANTLMRGVVTNTVSLAGVFAYLPRLILLDGPTQFVETLRLIRSNQIRVPTDMDTAIDNLIAYANQQRESGIGKNFEPLTTFLPNMFTGFEKYLTTFIDSVFNVIGN</sequence>
<keyword evidence="3" id="KW-1185">Reference proteome</keyword>
<evidence type="ECO:0000313" key="3">
    <source>
        <dbReference type="Proteomes" id="UP000708208"/>
    </source>
</evidence>
<dbReference type="EMBL" id="CAJVCH010571822">
    <property type="protein sequence ID" value="CAG7838609.1"/>
    <property type="molecule type" value="Genomic_DNA"/>
</dbReference>
<comment type="caution">
    <text evidence="2">The sequence shown here is derived from an EMBL/GenBank/DDBJ whole genome shotgun (WGS) entry which is preliminary data.</text>
</comment>
<dbReference type="Proteomes" id="UP000708208">
    <property type="component" value="Unassembled WGS sequence"/>
</dbReference>